<evidence type="ECO:0000259" key="9">
    <source>
        <dbReference type="Pfam" id="PF12704"/>
    </source>
</evidence>
<dbReference type="AlphaFoldDB" id="A0A6I3P1Y9"/>
<comment type="caution">
    <text evidence="10">The sequence shown here is derived from an EMBL/GenBank/DDBJ whole genome shotgun (WGS) entry which is preliminary data.</text>
</comment>
<dbReference type="Pfam" id="PF02687">
    <property type="entry name" value="FtsX"/>
    <property type="match status" value="1"/>
</dbReference>
<protein>
    <submittedName>
        <fullName evidence="10">FtsX-like permease family protein</fullName>
    </submittedName>
</protein>
<keyword evidence="5 7" id="KW-0472">Membrane</keyword>
<feature type="transmembrane region" description="Helical" evidence="7">
    <location>
        <begin position="271"/>
        <end position="299"/>
    </location>
</feature>
<evidence type="ECO:0000256" key="4">
    <source>
        <dbReference type="ARBA" id="ARBA00022989"/>
    </source>
</evidence>
<dbReference type="Proteomes" id="UP000430295">
    <property type="component" value="Unassembled WGS sequence"/>
</dbReference>
<evidence type="ECO:0000256" key="1">
    <source>
        <dbReference type="ARBA" id="ARBA00004651"/>
    </source>
</evidence>
<evidence type="ECO:0000256" key="7">
    <source>
        <dbReference type="SAM" id="Phobius"/>
    </source>
</evidence>
<evidence type="ECO:0000259" key="8">
    <source>
        <dbReference type="Pfam" id="PF02687"/>
    </source>
</evidence>
<evidence type="ECO:0000256" key="3">
    <source>
        <dbReference type="ARBA" id="ARBA00022692"/>
    </source>
</evidence>
<comment type="subcellular location">
    <subcellularLocation>
        <location evidence="1">Cell membrane</location>
        <topology evidence="1">Multi-pass membrane protein</topology>
    </subcellularLocation>
</comment>
<dbReference type="GO" id="GO:0005886">
    <property type="term" value="C:plasma membrane"/>
    <property type="evidence" value="ECO:0007669"/>
    <property type="project" value="UniProtKB-SubCell"/>
</dbReference>
<feature type="transmembrane region" description="Helical" evidence="7">
    <location>
        <begin position="333"/>
        <end position="355"/>
    </location>
</feature>
<dbReference type="RefSeq" id="WP_013903275.1">
    <property type="nucleotide sequence ID" value="NZ_CABIWQ010000001.1"/>
</dbReference>
<accession>A0A6I3P1Y9</accession>
<reference evidence="10 11" key="1">
    <citation type="journal article" date="2019" name="Nat. Med.">
        <title>A library of human gut bacterial isolates paired with longitudinal multiomics data enables mechanistic microbiome research.</title>
        <authorList>
            <person name="Poyet M."/>
            <person name="Groussin M."/>
            <person name="Gibbons S.M."/>
            <person name="Avila-Pacheco J."/>
            <person name="Jiang X."/>
            <person name="Kearney S.M."/>
            <person name="Perrotta A.R."/>
            <person name="Berdy B."/>
            <person name="Zhao S."/>
            <person name="Lieberman T.D."/>
            <person name="Swanson P.K."/>
            <person name="Smith M."/>
            <person name="Roesemann S."/>
            <person name="Alexander J.E."/>
            <person name="Rich S.A."/>
            <person name="Livny J."/>
            <person name="Vlamakis H."/>
            <person name="Clish C."/>
            <person name="Bullock K."/>
            <person name="Deik A."/>
            <person name="Scott J."/>
            <person name="Pierce K.A."/>
            <person name="Xavier R.J."/>
            <person name="Alm E.J."/>
        </authorList>
    </citation>
    <scope>NUCLEOTIDE SEQUENCE [LARGE SCALE GENOMIC DNA]</scope>
    <source>
        <strain evidence="10 11">BIOML-A18</strain>
    </source>
</reference>
<feature type="domain" description="MacB-like periplasmic core" evidence="9">
    <location>
        <begin position="25"/>
        <end position="237"/>
    </location>
</feature>
<dbReference type="GeneID" id="10834631"/>
<dbReference type="EMBL" id="WMYS01000002">
    <property type="protein sequence ID" value="MTR40873.1"/>
    <property type="molecule type" value="Genomic_DNA"/>
</dbReference>
<name>A0A6I3P1Y9_STRPA</name>
<comment type="similarity">
    <text evidence="6">Belongs to the ABC-4 integral membrane protein family.</text>
</comment>
<dbReference type="GO" id="GO:0022857">
    <property type="term" value="F:transmembrane transporter activity"/>
    <property type="evidence" value="ECO:0007669"/>
    <property type="project" value="TreeGrafter"/>
</dbReference>
<gene>
    <name evidence="10" type="ORF">GMC75_04090</name>
</gene>
<evidence type="ECO:0000313" key="10">
    <source>
        <dbReference type="EMBL" id="MTR40873.1"/>
    </source>
</evidence>
<dbReference type="PANTHER" id="PTHR30572:SF4">
    <property type="entry name" value="ABC TRANSPORTER PERMEASE YTRF"/>
    <property type="match status" value="1"/>
</dbReference>
<dbReference type="InterPro" id="IPR003838">
    <property type="entry name" value="ABC3_permease_C"/>
</dbReference>
<evidence type="ECO:0000313" key="11">
    <source>
        <dbReference type="Proteomes" id="UP000430295"/>
    </source>
</evidence>
<organism evidence="10 11">
    <name type="scientific">Streptococcus parasanguinis</name>
    <dbReference type="NCBI Taxonomy" id="1318"/>
    <lineage>
        <taxon>Bacteria</taxon>
        <taxon>Bacillati</taxon>
        <taxon>Bacillota</taxon>
        <taxon>Bacilli</taxon>
        <taxon>Lactobacillales</taxon>
        <taxon>Streptococcaceae</taxon>
        <taxon>Streptococcus</taxon>
    </lineage>
</organism>
<keyword evidence="3 7" id="KW-0812">Transmembrane</keyword>
<feature type="transmembrane region" description="Helical" evidence="7">
    <location>
        <begin position="367"/>
        <end position="386"/>
    </location>
</feature>
<dbReference type="PANTHER" id="PTHR30572">
    <property type="entry name" value="MEMBRANE COMPONENT OF TRANSPORTER-RELATED"/>
    <property type="match status" value="1"/>
</dbReference>
<feature type="transmembrane region" description="Helical" evidence="7">
    <location>
        <begin position="21"/>
        <end position="40"/>
    </location>
</feature>
<dbReference type="InterPro" id="IPR025857">
    <property type="entry name" value="MacB_PCD"/>
</dbReference>
<proteinExistence type="inferred from homology"/>
<evidence type="ECO:0000256" key="6">
    <source>
        <dbReference type="ARBA" id="ARBA00038076"/>
    </source>
</evidence>
<sequence>MNHSILFIARRDLEVNKRRYRLVRLSIAISVLLIVLVMLISNSFYNKMIKEMTVANKNVVTVAFGNKENSLNYKALPLFSNEDIDRVKKIDEVKNATGVKLLFTDDIKFQNGKTSVSNTIHCLEEKYLKNLNIRIADGKFPEKDNEILIGNSVHKATSMNVGDTVTIKIDNHYVKFVISGIIDKQEAQLFSTLPTEINQMMAININSSSVSSNKYYYLNATVKNGTDLNEAANRIEKIVLKNENLKQSLSGTGLDVVVATQQDVINMLSRWFSYIDLFILLIIVLISIVAIINIINILAITIQENHKQIATFKIIGASDRQIKRIYLFESFMMGVRGTSAGLVIGIAISYLIIFLSGLPLDIELIRLLFPVLIGILTSVFAGFLVSKKITKIDIEKVLNQ</sequence>
<evidence type="ECO:0000256" key="2">
    <source>
        <dbReference type="ARBA" id="ARBA00022475"/>
    </source>
</evidence>
<keyword evidence="4 7" id="KW-1133">Transmembrane helix</keyword>
<dbReference type="Pfam" id="PF12704">
    <property type="entry name" value="MacB_PCD"/>
    <property type="match status" value="1"/>
</dbReference>
<keyword evidence="2" id="KW-1003">Cell membrane</keyword>
<feature type="domain" description="ABC3 transporter permease C-terminal" evidence="8">
    <location>
        <begin position="281"/>
        <end position="393"/>
    </location>
</feature>
<evidence type="ECO:0000256" key="5">
    <source>
        <dbReference type="ARBA" id="ARBA00023136"/>
    </source>
</evidence>
<dbReference type="InterPro" id="IPR050250">
    <property type="entry name" value="Macrolide_Exporter_MacB"/>
</dbReference>